<evidence type="ECO:0000256" key="1">
    <source>
        <dbReference type="SAM" id="Phobius"/>
    </source>
</evidence>
<keyword evidence="1" id="KW-0812">Transmembrane</keyword>
<proteinExistence type="predicted"/>
<feature type="transmembrane region" description="Helical" evidence="1">
    <location>
        <begin position="97"/>
        <end position="116"/>
    </location>
</feature>
<feature type="transmembrane region" description="Helical" evidence="1">
    <location>
        <begin position="52"/>
        <end position="85"/>
    </location>
</feature>
<keyword evidence="3" id="KW-1185">Reference proteome</keyword>
<dbReference type="EMBL" id="BLLK01000069">
    <property type="protein sequence ID" value="GFH60251.1"/>
    <property type="molecule type" value="Genomic_DNA"/>
</dbReference>
<dbReference type="Proteomes" id="UP001054902">
    <property type="component" value="Unassembled WGS sequence"/>
</dbReference>
<evidence type="ECO:0000313" key="3">
    <source>
        <dbReference type="Proteomes" id="UP001054902"/>
    </source>
</evidence>
<keyword evidence="1" id="KW-1133">Transmembrane helix</keyword>
<sequence>MVASKSFPETIDWMCRLIESLAFSIHALLGLSEPFTGCLRKTFNDRGAMPNWFWPAAGCLLIAVSCGNFSGNNVIVLACQAYIAAFHSGGVFYHRALGDHPLAGVAPGVFVIFPFIITTIRLNVFIAMAGTAVCVGIAYLLSKILIRPIDENRGDHHEELLPEERARMYLSTN</sequence>
<reference evidence="2 3" key="1">
    <citation type="journal article" date="2021" name="Sci. Rep.">
        <title>The genome of the diatom Chaetoceros tenuissimus carries an ancient integrated fragment of an extant virus.</title>
        <authorList>
            <person name="Hongo Y."/>
            <person name="Kimura K."/>
            <person name="Takaki Y."/>
            <person name="Yoshida Y."/>
            <person name="Baba S."/>
            <person name="Kobayashi G."/>
            <person name="Nagasaki K."/>
            <person name="Hano T."/>
            <person name="Tomaru Y."/>
        </authorList>
    </citation>
    <scope>NUCLEOTIDE SEQUENCE [LARGE SCALE GENOMIC DNA]</scope>
    <source>
        <strain evidence="2 3">NIES-3715</strain>
    </source>
</reference>
<feature type="transmembrane region" description="Helical" evidence="1">
    <location>
        <begin position="122"/>
        <end position="141"/>
    </location>
</feature>
<accession>A0AAD3D9B5</accession>
<evidence type="ECO:0000313" key="2">
    <source>
        <dbReference type="EMBL" id="GFH60251.1"/>
    </source>
</evidence>
<comment type="caution">
    <text evidence="2">The sequence shown here is derived from an EMBL/GenBank/DDBJ whole genome shotgun (WGS) entry which is preliminary data.</text>
</comment>
<keyword evidence="1" id="KW-0472">Membrane</keyword>
<organism evidence="2 3">
    <name type="scientific">Chaetoceros tenuissimus</name>
    <dbReference type="NCBI Taxonomy" id="426638"/>
    <lineage>
        <taxon>Eukaryota</taxon>
        <taxon>Sar</taxon>
        <taxon>Stramenopiles</taxon>
        <taxon>Ochrophyta</taxon>
        <taxon>Bacillariophyta</taxon>
        <taxon>Coscinodiscophyceae</taxon>
        <taxon>Chaetocerotophycidae</taxon>
        <taxon>Chaetocerotales</taxon>
        <taxon>Chaetocerotaceae</taxon>
        <taxon>Chaetoceros</taxon>
    </lineage>
</organism>
<name>A0AAD3D9B5_9STRA</name>
<dbReference type="AlphaFoldDB" id="A0AAD3D9B5"/>
<protein>
    <submittedName>
        <fullName evidence="2">Uncharacterized protein</fullName>
    </submittedName>
</protein>
<gene>
    <name evidence="2" type="ORF">CTEN210_16727</name>
</gene>